<keyword evidence="2" id="KW-1185">Reference proteome</keyword>
<sequence length="107" mass="12239">MSRNIHDVERHGTLMVQVDENAPRIWNKVATAFGTGLSRLSSVFDLTPEQHSRLRTVVDMMEGYSDEDLESMARIGERAALALELRKSRPNVTQDQVDRVCQQITRR</sequence>
<proteinExistence type="predicted"/>
<organism evidence="1 2">
    <name type="scientific">Erwinia phage pEa_SNUABM_1</name>
    <dbReference type="NCBI Taxonomy" id="2869543"/>
    <lineage>
        <taxon>Viruses</taxon>
        <taxon>Duplodnaviria</taxon>
        <taxon>Heunggongvirae</taxon>
        <taxon>Uroviricota</taxon>
        <taxon>Caudoviricetes</taxon>
        <taxon>Alexandravirus</taxon>
        <taxon>Alexandravirus SNUABM1</taxon>
    </lineage>
</organism>
<name>A0AAE7XJK0_9CAUD</name>
<evidence type="ECO:0000313" key="1">
    <source>
        <dbReference type="EMBL" id="QZE57412.1"/>
    </source>
</evidence>
<dbReference type="EMBL" id="MZ443776">
    <property type="protein sequence ID" value="QZE57412.1"/>
    <property type="molecule type" value="Genomic_DNA"/>
</dbReference>
<reference evidence="1 2" key="1">
    <citation type="submission" date="2021-06" db="EMBL/GenBank/DDBJ databases">
        <title>Complete genome sequence of Erwinia phage pEa_SNUABM_1.</title>
        <authorList>
            <person name="Kim S.G."/>
            <person name="Park S.C."/>
        </authorList>
    </citation>
    <scope>NUCLEOTIDE SEQUENCE [LARGE SCALE GENOMIC DNA]</scope>
</reference>
<gene>
    <name evidence="1" type="ORF">pEaSNUABM1_00203</name>
</gene>
<evidence type="ECO:0000313" key="2">
    <source>
        <dbReference type="Proteomes" id="UP000827973"/>
    </source>
</evidence>
<protein>
    <submittedName>
        <fullName evidence="1">Uncharacterized protein</fullName>
    </submittedName>
</protein>
<accession>A0AAE7XJK0</accession>
<dbReference type="Proteomes" id="UP000827973">
    <property type="component" value="Segment"/>
</dbReference>